<dbReference type="GO" id="GO:0005777">
    <property type="term" value="C:peroxisome"/>
    <property type="evidence" value="ECO:0007669"/>
    <property type="project" value="TreeGrafter"/>
</dbReference>
<dbReference type="GO" id="GO:0035336">
    <property type="term" value="P:long-chain fatty-acyl-CoA metabolic process"/>
    <property type="evidence" value="ECO:0007669"/>
    <property type="project" value="TreeGrafter"/>
</dbReference>
<dbReference type="Pfam" id="PF07993">
    <property type="entry name" value="NAD_binding_4"/>
    <property type="match status" value="1"/>
</dbReference>
<evidence type="ECO:0000313" key="3">
    <source>
        <dbReference type="EMBL" id="CAH2101757.1"/>
    </source>
</evidence>
<dbReference type="InterPro" id="IPR026055">
    <property type="entry name" value="FAR"/>
</dbReference>
<dbReference type="Proteomes" id="UP001153954">
    <property type="component" value="Unassembled WGS sequence"/>
</dbReference>
<gene>
    <name evidence="3" type="ORF">EEDITHA_LOCUS16480</name>
</gene>
<dbReference type="InterPro" id="IPR013120">
    <property type="entry name" value="FAR_NAD-bd"/>
</dbReference>
<evidence type="ECO:0000259" key="2">
    <source>
        <dbReference type="Pfam" id="PF07993"/>
    </source>
</evidence>
<evidence type="ECO:0000313" key="4">
    <source>
        <dbReference type="Proteomes" id="UP001153954"/>
    </source>
</evidence>
<keyword evidence="1" id="KW-0560">Oxidoreductase</keyword>
<sequence length="236" mass="26736">MPNNEDLVKAETKKNSFIHVSTSYSNTNRDPIEEIMYPPHADWRETLQVCEELDDHTLEVLTPKYLGELPNTYVFTKQLADHVVNEYKGKLPIVIIRPSIVVSTHNDPFPGWIENFNGPSGIFVACGKGILRVMYTSPDVVSDYIPVDVAIKAFIAASWIRGTKRLEPTDDIPIYNSCAGDLIKLSMKDLLQTGKEEIDTMPINNMLWTFDVSITTSLFLFNIKVSYFIKILKTCT</sequence>
<dbReference type="SUPFAM" id="SSF51735">
    <property type="entry name" value="NAD(P)-binding Rossmann-fold domains"/>
    <property type="match status" value="1"/>
</dbReference>
<evidence type="ECO:0000256" key="1">
    <source>
        <dbReference type="RuleBase" id="RU363097"/>
    </source>
</evidence>
<dbReference type="InterPro" id="IPR036291">
    <property type="entry name" value="NAD(P)-bd_dom_sf"/>
</dbReference>
<keyword evidence="1" id="KW-0443">Lipid metabolism</keyword>
<dbReference type="PANTHER" id="PTHR11011">
    <property type="entry name" value="MALE STERILITY PROTEIN 2-RELATED"/>
    <property type="match status" value="1"/>
</dbReference>
<reference evidence="3" key="1">
    <citation type="submission" date="2022-03" db="EMBL/GenBank/DDBJ databases">
        <authorList>
            <person name="Tunstrom K."/>
        </authorList>
    </citation>
    <scope>NUCLEOTIDE SEQUENCE</scope>
</reference>
<protein>
    <recommendedName>
        <fullName evidence="1">Fatty acyl-CoA reductase</fullName>
        <ecNumber evidence="1">1.2.1.84</ecNumber>
    </recommendedName>
</protein>
<comment type="function">
    <text evidence="1">Catalyzes the reduction of fatty acyl-CoA to fatty alcohols.</text>
</comment>
<comment type="caution">
    <text evidence="3">The sequence shown here is derived from an EMBL/GenBank/DDBJ whole genome shotgun (WGS) entry which is preliminary data.</text>
</comment>
<keyword evidence="1" id="KW-0444">Lipid biosynthesis</keyword>
<keyword evidence="1" id="KW-0521">NADP</keyword>
<accession>A0AAU9URJ2</accession>
<dbReference type="PANTHER" id="PTHR11011:SF24">
    <property type="entry name" value="FATTY ACYL-COA REDUCTASE"/>
    <property type="match status" value="1"/>
</dbReference>
<comment type="catalytic activity">
    <reaction evidence="1">
        <text>a long-chain fatty acyl-CoA + 2 NADPH + 2 H(+) = a long-chain primary fatty alcohol + 2 NADP(+) + CoA</text>
        <dbReference type="Rhea" id="RHEA:52716"/>
        <dbReference type="ChEBI" id="CHEBI:15378"/>
        <dbReference type="ChEBI" id="CHEBI:57287"/>
        <dbReference type="ChEBI" id="CHEBI:57783"/>
        <dbReference type="ChEBI" id="CHEBI:58349"/>
        <dbReference type="ChEBI" id="CHEBI:77396"/>
        <dbReference type="ChEBI" id="CHEBI:83139"/>
        <dbReference type="EC" id="1.2.1.84"/>
    </reaction>
</comment>
<dbReference type="GO" id="GO:0080019">
    <property type="term" value="F:alcohol-forming very long-chain fatty acyl-CoA reductase activity"/>
    <property type="evidence" value="ECO:0007669"/>
    <property type="project" value="InterPro"/>
</dbReference>
<dbReference type="AlphaFoldDB" id="A0AAU9URJ2"/>
<dbReference type="Gene3D" id="3.40.50.720">
    <property type="entry name" value="NAD(P)-binding Rossmann-like Domain"/>
    <property type="match status" value="1"/>
</dbReference>
<dbReference type="EMBL" id="CAKOGL010000024">
    <property type="protein sequence ID" value="CAH2101757.1"/>
    <property type="molecule type" value="Genomic_DNA"/>
</dbReference>
<comment type="similarity">
    <text evidence="1">Belongs to the fatty acyl-CoA reductase family.</text>
</comment>
<keyword evidence="4" id="KW-1185">Reference proteome</keyword>
<organism evidence="3 4">
    <name type="scientific">Euphydryas editha</name>
    <name type="common">Edith's checkerspot</name>
    <dbReference type="NCBI Taxonomy" id="104508"/>
    <lineage>
        <taxon>Eukaryota</taxon>
        <taxon>Metazoa</taxon>
        <taxon>Ecdysozoa</taxon>
        <taxon>Arthropoda</taxon>
        <taxon>Hexapoda</taxon>
        <taxon>Insecta</taxon>
        <taxon>Pterygota</taxon>
        <taxon>Neoptera</taxon>
        <taxon>Endopterygota</taxon>
        <taxon>Lepidoptera</taxon>
        <taxon>Glossata</taxon>
        <taxon>Ditrysia</taxon>
        <taxon>Papilionoidea</taxon>
        <taxon>Nymphalidae</taxon>
        <taxon>Nymphalinae</taxon>
        <taxon>Euphydryas</taxon>
    </lineage>
</organism>
<feature type="domain" description="Thioester reductase (TE)" evidence="2">
    <location>
        <begin position="10"/>
        <end position="153"/>
    </location>
</feature>
<proteinExistence type="inferred from homology"/>
<dbReference type="GO" id="GO:0102965">
    <property type="term" value="F:alcohol-forming long-chain fatty acyl-CoA reductase activity"/>
    <property type="evidence" value="ECO:0007669"/>
    <property type="project" value="UniProtKB-EC"/>
</dbReference>
<dbReference type="EC" id="1.2.1.84" evidence="1"/>
<name>A0AAU9URJ2_EUPED</name>